<sequence length="83" mass="8498">MRMRLVSIPPIVTFVIVTGAMRGMESCAAKRATTSARTGSASMTWGITTAIATWAGLGKTATTTANATGIACVRLGLAFATFA</sequence>
<dbReference type="Proteomes" id="UP000828390">
    <property type="component" value="Unassembled WGS sequence"/>
</dbReference>
<feature type="chain" id="PRO_5038386104" description="Secreted protein" evidence="1">
    <location>
        <begin position="24"/>
        <end position="83"/>
    </location>
</feature>
<name>A0A9D4J8W2_DREPO</name>
<evidence type="ECO:0000313" key="2">
    <source>
        <dbReference type="EMBL" id="KAH3799788.1"/>
    </source>
</evidence>
<evidence type="ECO:0000256" key="1">
    <source>
        <dbReference type="SAM" id="SignalP"/>
    </source>
</evidence>
<reference evidence="2" key="2">
    <citation type="submission" date="2020-11" db="EMBL/GenBank/DDBJ databases">
        <authorList>
            <person name="McCartney M.A."/>
            <person name="Auch B."/>
            <person name="Kono T."/>
            <person name="Mallez S."/>
            <person name="Becker A."/>
            <person name="Gohl D.M."/>
            <person name="Silverstein K.A.T."/>
            <person name="Koren S."/>
            <person name="Bechman K.B."/>
            <person name="Herman A."/>
            <person name="Abrahante J.E."/>
            <person name="Garbe J."/>
        </authorList>
    </citation>
    <scope>NUCLEOTIDE SEQUENCE</scope>
    <source>
        <strain evidence="2">Duluth1</strain>
        <tissue evidence="2">Whole animal</tissue>
    </source>
</reference>
<reference evidence="2" key="1">
    <citation type="journal article" date="2019" name="bioRxiv">
        <title>The Genome of the Zebra Mussel, Dreissena polymorpha: A Resource for Invasive Species Research.</title>
        <authorList>
            <person name="McCartney M.A."/>
            <person name="Auch B."/>
            <person name="Kono T."/>
            <person name="Mallez S."/>
            <person name="Zhang Y."/>
            <person name="Obille A."/>
            <person name="Becker A."/>
            <person name="Abrahante J.E."/>
            <person name="Garbe J."/>
            <person name="Badalamenti J.P."/>
            <person name="Herman A."/>
            <person name="Mangelson H."/>
            <person name="Liachko I."/>
            <person name="Sullivan S."/>
            <person name="Sone E.D."/>
            <person name="Koren S."/>
            <person name="Silverstein K.A.T."/>
            <person name="Beckman K.B."/>
            <person name="Gohl D.M."/>
        </authorList>
    </citation>
    <scope>NUCLEOTIDE SEQUENCE</scope>
    <source>
        <strain evidence="2">Duluth1</strain>
        <tissue evidence="2">Whole animal</tissue>
    </source>
</reference>
<protein>
    <recommendedName>
        <fullName evidence="4">Secreted protein</fullName>
    </recommendedName>
</protein>
<proteinExistence type="predicted"/>
<comment type="caution">
    <text evidence="2">The sequence shown here is derived from an EMBL/GenBank/DDBJ whole genome shotgun (WGS) entry which is preliminary data.</text>
</comment>
<gene>
    <name evidence="2" type="ORF">DPMN_153404</name>
</gene>
<accession>A0A9D4J8W2</accession>
<keyword evidence="1" id="KW-0732">Signal</keyword>
<dbReference type="EMBL" id="JAIWYP010000007">
    <property type="protein sequence ID" value="KAH3799788.1"/>
    <property type="molecule type" value="Genomic_DNA"/>
</dbReference>
<feature type="signal peptide" evidence="1">
    <location>
        <begin position="1"/>
        <end position="23"/>
    </location>
</feature>
<evidence type="ECO:0008006" key="4">
    <source>
        <dbReference type="Google" id="ProtNLM"/>
    </source>
</evidence>
<evidence type="ECO:0000313" key="3">
    <source>
        <dbReference type="Proteomes" id="UP000828390"/>
    </source>
</evidence>
<organism evidence="2 3">
    <name type="scientific">Dreissena polymorpha</name>
    <name type="common">Zebra mussel</name>
    <name type="synonym">Mytilus polymorpha</name>
    <dbReference type="NCBI Taxonomy" id="45954"/>
    <lineage>
        <taxon>Eukaryota</taxon>
        <taxon>Metazoa</taxon>
        <taxon>Spiralia</taxon>
        <taxon>Lophotrochozoa</taxon>
        <taxon>Mollusca</taxon>
        <taxon>Bivalvia</taxon>
        <taxon>Autobranchia</taxon>
        <taxon>Heteroconchia</taxon>
        <taxon>Euheterodonta</taxon>
        <taxon>Imparidentia</taxon>
        <taxon>Neoheterodontei</taxon>
        <taxon>Myida</taxon>
        <taxon>Dreissenoidea</taxon>
        <taxon>Dreissenidae</taxon>
        <taxon>Dreissena</taxon>
    </lineage>
</organism>
<dbReference type="AlphaFoldDB" id="A0A9D4J8W2"/>
<keyword evidence="3" id="KW-1185">Reference proteome</keyword>